<dbReference type="SUPFAM" id="SSF52540">
    <property type="entry name" value="P-loop containing nucleoside triphosphate hydrolases"/>
    <property type="match status" value="1"/>
</dbReference>
<dbReference type="InterPro" id="IPR052754">
    <property type="entry name" value="NTPase_KAP_P-loop"/>
</dbReference>
<accession>A0A5K7SDD3</accession>
<gene>
    <name evidence="2" type="ORF">AQPE_3674</name>
</gene>
<evidence type="ECO:0000313" key="2">
    <source>
        <dbReference type="EMBL" id="BBE19489.1"/>
    </source>
</evidence>
<name>A0A5K7SDD3_9BACT</name>
<dbReference type="AlphaFoldDB" id="A0A5K7SDD3"/>
<dbReference type="PANTHER" id="PTHR22674">
    <property type="entry name" value="NTPASE, KAP FAMILY P-LOOP DOMAIN-CONTAINING 1"/>
    <property type="match status" value="1"/>
</dbReference>
<protein>
    <submittedName>
        <fullName evidence="2">Phage T7 exclusion protein</fullName>
    </submittedName>
</protein>
<dbReference type="InterPro" id="IPR011646">
    <property type="entry name" value="KAP_P-loop"/>
</dbReference>
<reference evidence="2" key="1">
    <citation type="journal article" date="2020" name="Int. J. Syst. Evol. Microbiol.">
        <title>Aquipluma nitroreducens gen. nov. sp. nov., a novel facultatively anaerobic bacterium isolated from a freshwater lake.</title>
        <authorList>
            <person name="Watanabe M."/>
            <person name="Kojima H."/>
            <person name="Fukui M."/>
        </authorList>
    </citation>
    <scope>NUCLEOTIDE SEQUENCE</scope>
    <source>
        <strain evidence="2">MeG22</strain>
    </source>
</reference>
<dbReference type="InterPro" id="IPR027417">
    <property type="entry name" value="P-loop_NTPase"/>
</dbReference>
<keyword evidence="3" id="KW-1185">Reference proteome</keyword>
<feature type="domain" description="KAP NTPase" evidence="1">
    <location>
        <begin position="321"/>
        <end position="730"/>
    </location>
</feature>
<evidence type="ECO:0000259" key="1">
    <source>
        <dbReference type="Pfam" id="PF07693"/>
    </source>
</evidence>
<dbReference type="KEGG" id="anf:AQPE_3674"/>
<dbReference type="Proteomes" id="UP001193389">
    <property type="component" value="Chromosome"/>
</dbReference>
<dbReference type="EMBL" id="AP018694">
    <property type="protein sequence ID" value="BBE19489.1"/>
    <property type="molecule type" value="Genomic_DNA"/>
</dbReference>
<proteinExistence type="predicted"/>
<dbReference type="PANTHER" id="PTHR22674:SF6">
    <property type="entry name" value="NTPASE KAP FAMILY P-LOOP DOMAIN-CONTAINING PROTEIN 1"/>
    <property type="match status" value="1"/>
</dbReference>
<organism evidence="2 3">
    <name type="scientific">Aquipluma nitroreducens</name>
    <dbReference type="NCBI Taxonomy" id="2010828"/>
    <lineage>
        <taxon>Bacteria</taxon>
        <taxon>Pseudomonadati</taxon>
        <taxon>Bacteroidota</taxon>
        <taxon>Bacteroidia</taxon>
        <taxon>Marinilabiliales</taxon>
        <taxon>Prolixibacteraceae</taxon>
        <taxon>Aquipluma</taxon>
    </lineage>
</organism>
<dbReference type="RefSeq" id="WP_318347730.1">
    <property type="nucleotide sequence ID" value="NZ_AP018694.1"/>
</dbReference>
<sequence length="786" mass="91598">MNQDLKPFYETAHKIYQELLSGDNIQFQSVFNPSLLHENQFQSLIDILVKLGFIINRLDIESMTVSGFDRGNGFTEYQKWLPEDTSTLYPSRNEYYLLYLEYYKRSVGSLTFPHKTKSNSDKIYLLSQVISNKEIFSISLGINKGGKGFINIRNQSFPLIAPNQLLIYDLTKLNGYSTKYTREGFQDLFNQATAKYSEIDVNILERTGENVTSKLGYNLEDIKLPYFETYFRLTHFFPKFEELLLHELSFPQTRESQPQSEMSINKNFKNIRAGVKSKSDVNGSLAESASEELGEHRTLFKYGLYFPTIKDDQIEPCFNVKNVASVFADHISKLQEETGQMVGIFGKWGRGKTYFKKEVEGIFKKENSKYDFTIIDFHAWKYQDTPAIWAYLYECLSDEYFGSQWFIKNWRKFKLNFQREKSNIIKDILFLGIAFSLFTSILSLFKSGNLGLFGNLIDTIKNNWWQTISGGTIISSLLKFWKREGTNAHELLKKYSKGISFNQHLGVQAEIEKELVILLKTWIADKSKERLIFFVDDIDRCSEKKIIEIVDSLRVMLEHPAIVKRVIVLVAIDEEKLAMAIRYKYREFYPPTSDNSKILDDLTREYMDKLFISGIKLQALNNDNVNEFISTLVEQDWKDITQNRLFPEEETPKEQVHLGRTELTIANEKKEEALSESEESSLTMNENAMNETYLEELEASDVKDMFREEFMELKEELTPRQIRILYYRFQLAKNLYIKLLDAENDQLITDGLKGLLKAIHIKTVSKKDHFVEDPIIDQIAEMVVGY</sequence>
<evidence type="ECO:0000313" key="3">
    <source>
        <dbReference type="Proteomes" id="UP001193389"/>
    </source>
</evidence>
<dbReference type="Pfam" id="PF07693">
    <property type="entry name" value="KAP_NTPase"/>
    <property type="match status" value="1"/>
</dbReference>
<dbReference type="Gene3D" id="3.40.50.300">
    <property type="entry name" value="P-loop containing nucleotide triphosphate hydrolases"/>
    <property type="match status" value="1"/>
</dbReference>